<name>A0ACD1A6J8_9FIRM</name>
<proteinExistence type="predicted"/>
<evidence type="ECO:0000313" key="1">
    <source>
        <dbReference type="EMBL" id="QOX61989.1"/>
    </source>
</evidence>
<keyword evidence="2" id="KW-1185">Reference proteome</keyword>
<evidence type="ECO:0000313" key="2">
    <source>
        <dbReference type="Proteomes" id="UP000594014"/>
    </source>
</evidence>
<gene>
    <name evidence="1" type="ORF">FRZ06_00770</name>
</gene>
<dbReference type="Proteomes" id="UP000594014">
    <property type="component" value="Chromosome"/>
</dbReference>
<dbReference type="EMBL" id="CP042469">
    <property type="protein sequence ID" value="QOX61989.1"/>
    <property type="molecule type" value="Genomic_DNA"/>
</dbReference>
<organism evidence="1 2">
    <name type="scientific">Anoxybacterium hadale</name>
    <dbReference type="NCBI Taxonomy" id="3408580"/>
    <lineage>
        <taxon>Bacteria</taxon>
        <taxon>Bacillati</taxon>
        <taxon>Bacillota</taxon>
        <taxon>Clostridia</taxon>
        <taxon>Peptostreptococcales</taxon>
        <taxon>Anaerovoracaceae</taxon>
        <taxon>Anoxybacterium</taxon>
    </lineage>
</organism>
<protein>
    <submittedName>
        <fullName evidence="1">FAD-binding protein</fullName>
    </submittedName>
</protein>
<accession>A0ACD1A6J8</accession>
<reference evidence="1" key="1">
    <citation type="submission" date="2019-08" db="EMBL/GenBank/DDBJ databases">
        <title>Genome sequence of Clostridiales bacterium MT110.</title>
        <authorList>
            <person name="Cao J."/>
        </authorList>
    </citation>
    <scope>NUCLEOTIDE SEQUENCE</scope>
    <source>
        <strain evidence="1">MT110</strain>
    </source>
</reference>
<sequence>MKKPVMVVGGGIGGIQASHDLAEMGIPVFLIERSPSIGGRMAQLDKTFPTNDCSACILAPKVTATFNHPLVKTMTWSEVVEIRGSAPDFTAVIRQKARYIDTDKCTGCGDCTEQCPITLKSEFDMGVGSRKAVFKPFAQAAPNKVVIDKKGSSPCKYQCPAHIDAHGYVTLTGEGRYEEALDVVRRVTPFSGVLGRVCVHPCESNCTRRFVEQPISIAGLKRFLADTDQKNGKKKVAVTAEPKAAKIAIVGAGPAGLNCAYSLAKEGYDCTVFEKLPVAGGMLQVGIPDYRLDKKVLDYEIALVEDMGVDIKYNTEIGRDFTLEDLKTQGYQAVFLAIGAHSDAKLGIPGEENEAVISSVAFLRELNLRKYSGESAATSKRAADEFTEVAFSNDKLTPGKKIIVIGGGNVAMDSARSALRLGCDVTVVYRRCREQMPANPWEIEEAEEEGVTFLYLTSQIEVLSENGRLTGLRCCKNKLGEPDASGRRSPEAIPNSEFVVEADHIIVAIGQKVEREIESAGFRVFHSRGTILAKDAKTEMEGVFAGGDAQSGPATLIEAIAAGNRAAKAIINYVENRNDTIEPFLLPQTDLSQVDTDGFSFASRAKMPVIDMERRRNSFDEVELGYDEETARAEARRCVDCSVCCECLACEAACKAGAVSHKQEDQYLEIPVSAIVMSPGYDLADRIPPELGYEKYEDVVTSMEYERILSASGPYGGHVQRPSDGRQPKKIAFLQCVGSRDDQCEADYCSSVCCMYSVKEAQITKEHLPSVEDIHIYYMDMRAYGKDFDRYIKSGEDKYGIKFIRSRAGGIERLENGVLRLYSTRPDGLKTAEDYDLVVLATGFQSNPETEAMLGRIGVKTDRYGFVHCDEFGAPETSVEGIYACGAASGPKDIPETVAEASAAASAAAQIANQEELSEEDFIKFFDPDEEVPLRDVSNEPIRMGVFVCRCGVNIGGYVDVPDVCDYIRTLPFVVHVEDSLYTCSVDAQKNMMDLIAKHRLNRVVVASCTPRTHEPLFQSVLKKTGLNPYLFNMSNIRDQCSWVHMDDKQAATRKAKELVRMAVGKGLLAVALQRKKIPVEHSALILGGGAAGMSAALAIADMGYRAILAEKSGCLGGNALALNDTYSGRPIQRYLEKMIDRVMRNERITVHLNTTVGKLEGFVGNFKTTLVSDNVLTPVNHGVVIVATGAHEAQTAEYLHGKHPKVITQLTLDRLLQNGDASIQNLKNVVMIQCVGSREAERMYCSRVCCNQAMRNAAALRRINPEVNISVLYREMRTYGMQELNYRNERQNGVCFVNYDLEHKPTVRENPTNETKGLQVSVFSEAASSEVVFEADLVVLATAMEADREANKITAQLLKIPQTQDGFFLEAHAKLRPVDFATEGVYLCGLAHSPKNLKESMVQGKSAAGRAATVISKDFIETEGTIAKVDGNLCTACGTCETICPYGAVEVQDVPVRGGTVKRAIVNEALCKGCGTCSANCRCGAADVGGFADRQIVNEIEYLMRK</sequence>